<evidence type="ECO:0000256" key="4">
    <source>
        <dbReference type="ARBA" id="ARBA00022723"/>
    </source>
</evidence>
<sequence length="353" mass="38769">MKQVGVIFGGASPEYEVSLESAASVLEVLEGQAYDVSKIGISRNGTWYLVKSDLTAIREDRWLNQETCQKILPDFSGQGFWLSEEKKWLTPDSLFPVLHGKYGEDGCLQGLLEMMGVPYVGCGVAASALCMNKWLLHQFAESIGIKSTPTLMLTAHEDTTKVDAFIEQQGYPLFVKPNEAGSSKGISQVTHSAGLQAALADAFQYCTEVILQKSVSGIEIGCGILGNEELTVGECDEISLVEGFFDYTEKYQLVTAKILVPASLPVVINQQIKERAQLLYRSLGCKGLARLDFFFTDEGEILLNEVNTMPGFTAHSRFPAMLAAVGFSYQQIIQTLLILAEEAHYEKHLLTVS</sequence>
<organism evidence="17 18">
    <name type="scientific">Vagococcus allomyrinae</name>
    <dbReference type="NCBI Taxonomy" id="2794353"/>
    <lineage>
        <taxon>Bacteria</taxon>
        <taxon>Bacillati</taxon>
        <taxon>Bacillota</taxon>
        <taxon>Bacilli</taxon>
        <taxon>Lactobacillales</taxon>
        <taxon>Enterococcaceae</taxon>
        <taxon>Vagococcus</taxon>
    </lineage>
</organism>
<feature type="binding site" evidence="14">
    <location>
        <position position="305"/>
    </location>
    <ligand>
        <name>Mg(2+)</name>
        <dbReference type="ChEBI" id="CHEBI:18420"/>
        <label>2</label>
    </ligand>
</feature>
<dbReference type="PROSITE" id="PS50975">
    <property type="entry name" value="ATP_GRASP"/>
    <property type="match status" value="1"/>
</dbReference>
<dbReference type="GO" id="GO:0005829">
    <property type="term" value="C:cytosol"/>
    <property type="evidence" value="ECO:0007669"/>
    <property type="project" value="TreeGrafter"/>
</dbReference>
<keyword evidence="10 14" id="KW-0464">Manganese</keyword>
<dbReference type="GO" id="GO:0046872">
    <property type="term" value="F:metal ion binding"/>
    <property type="evidence" value="ECO:0007669"/>
    <property type="project" value="UniProtKB-KW"/>
</dbReference>
<feature type="binding site" evidence="14">
    <location>
        <position position="305"/>
    </location>
    <ligand>
        <name>Mg(2+)</name>
        <dbReference type="ChEBI" id="CHEBI:18420"/>
        <label>1</label>
    </ligand>
</feature>
<feature type="domain" description="ATP-grasp" evidence="16">
    <location>
        <begin position="137"/>
        <end position="338"/>
    </location>
</feature>
<dbReference type="PANTHER" id="PTHR23132">
    <property type="entry name" value="D-ALANINE--D-ALANINE LIGASE"/>
    <property type="match status" value="1"/>
</dbReference>
<feature type="active site" evidence="13">
    <location>
        <position position="182"/>
    </location>
</feature>
<keyword evidence="3 12" id="KW-0436">Ligase</keyword>
<evidence type="ECO:0000256" key="14">
    <source>
        <dbReference type="PIRSR" id="PIRSR039102-3"/>
    </source>
</evidence>
<dbReference type="GO" id="GO:0005524">
    <property type="term" value="F:ATP binding"/>
    <property type="evidence" value="ECO:0007669"/>
    <property type="project" value="UniProtKB-UniRule"/>
</dbReference>
<evidence type="ECO:0000313" key="18">
    <source>
        <dbReference type="Proteomes" id="UP000674938"/>
    </source>
</evidence>
<protein>
    <recommendedName>
        <fullName evidence="12">D-alanine--D-alanine ligase</fullName>
        <ecNumber evidence="12">6.3.2.4</ecNumber>
    </recommendedName>
    <alternativeName>
        <fullName evidence="12">D-Ala-D-Ala ligase</fullName>
    </alternativeName>
    <alternativeName>
        <fullName evidence="12">D-alanylalanine synthetase</fullName>
    </alternativeName>
</protein>
<comment type="pathway">
    <text evidence="12">Cell wall biogenesis; peptidoglycan biosynthesis.</text>
</comment>
<dbReference type="PIRSF" id="PIRSF039102">
    <property type="entry name" value="Ddl/VanB"/>
    <property type="match status" value="1"/>
</dbReference>
<evidence type="ECO:0000259" key="16">
    <source>
        <dbReference type="PROSITE" id="PS50975"/>
    </source>
</evidence>
<dbReference type="GO" id="GO:0009252">
    <property type="term" value="P:peptidoglycan biosynthetic process"/>
    <property type="evidence" value="ECO:0007669"/>
    <property type="project" value="UniProtKB-UniRule"/>
</dbReference>
<keyword evidence="11 12" id="KW-0961">Cell wall biogenesis/degradation</keyword>
<dbReference type="Pfam" id="PF07478">
    <property type="entry name" value="Dala_Dala_lig_C"/>
    <property type="match status" value="1"/>
</dbReference>
<keyword evidence="6 15" id="KW-0067">ATP-binding</keyword>
<evidence type="ECO:0000256" key="6">
    <source>
        <dbReference type="ARBA" id="ARBA00022840"/>
    </source>
</evidence>
<keyword evidence="5 15" id="KW-0547">Nucleotide-binding</keyword>
<evidence type="ECO:0000256" key="3">
    <source>
        <dbReference type="ARBA" id="ARBA00022598"/>
    </source>
</evidence>
<comment type="caution">
    <text evidence="17">The sequence shown here is derived from an EMBL/GenBank/DDBJ whole genome shotgun (WGS) entry which is preliminary data.</text>
</comment>
<comment type="catalytic activity">
    <reaction evidence="12">
        <text>2 D-alanine + ATP = D-alanyl-D-alanine + ADP + phosphate + H(+)</text>
        <dbReference type="Rhea" id="RHEA:11224"/>
        <dbReference type="ChEBI" id="CHEBI:15378"/>
        <dbReference type="ChEBI" id="CHEBI:30616"/>
        <dbReference type="ChEBI" id="CHEBI:43474"/>
        <dbReference type="ChEBI" id="CHEBI:57416"/>
        <dbReference type="ChEBI" id="CHEBI:57822"/>
        <dbReference type="ChEBI" id="CHEBI:456216"/>
        <dbReference type="EC" id="6.3.2.4"/>
    </reaction>
</comment>
<evidence type="ECO:0000256" key="1">
    <source>
        <dbReference type="ARBA" id="ARBA00001936"/>
    </source>
</evidence>
<dbReference type="PANTHER" id="PTHR23132:SF25">
    <property type="entry name" value="D-ALANINE--D-ALANINE LIGASE A"/>
    <property type="match status" value="1"/>
</dbReference>
<dbReference type="InterPro" id="IPR005905">
    <property type="entry name" value="D_ala_D_ala"/>
</dbReference>
<dbReference type="Gene3D" id="3.30.470.20">
    <property type="entry name" value="ATP-grasp fold, B domain"/>
    <property type="match status" value="1"/>
</dbReference>
<dbReference type="NCBIfam" id="NF002528">
    <property type="entry name" value="PRK01966.1-4"/>
    <property type="match status" value="1"/>
</dbReference>
<feature type="active site" evidence="13">
    <location>
        <position position="14"/>
    </location>
</feature>
<feature type="active site" evidence="13">
    <location>
        <position position="316"/>
    </location>
</feature>
<dbReference type="HAMAP" id="MF_00047">
    <property type="entry name" value="Dala_Dala_lig"/>
    <property type="match status" value="1"/>
</dbReference>
<dbReference type="Proteomes" id="UP000674938">
    <property type="component" value="Unassembled WGS sequence"/>
</dbReference>
<dbReference type="NCBIfam" id="TIGR01205">
    <property type="entry name" value="D_ala_D_alaTIGR"/>
    <property type="match status" value="1"/>
</dbReference>
<dbReference type="Pfam" id="PF01820">
    <property type="entry name" value="Dala_Dala_lig_N"/>
    <property type="match status" value="1"/>
</dbReference>
<dbReference type="InterPro" id="IPR011761">
    <property type="entry name" value="ATP-grasp"/>
</dbReference>
<comment type="cofactor">
    <cofactor evidence="14">
        <name>Mg(2+)</name>
        <dbReference type="ChEBI" id="CHEBI:18420"/>
    </cofactor>
    <cofactor evidence="14">
        <name>Mn(2+)</name>
        <dbReference type="ChEBI" id="CHEBI:29035"/>
    </cofactor>
    <text evidence="14">Binds 2 magnesium or manganese ions per subunit.</text>
</comment>
<dbReference type="GO" id="GO:0071555">
    <property type="term" value="P:cell wall organization"/>
    <property type="evidence" value="ECO:0007669"/>
    <property type="project" value="UniProtKB-KW"/>
</dbReference>
<comment type="function">
    <text evidence="12">Cell wall formation.</text>
</comment>
<keyword evidence="12" id="KW-0963">Cytoplasm</keyword>
<dbReference type="NCBIfam" id="NF000207">
    <property type="entry name" value="D_ala_D_ser"/>
    <property type="match status" value="1"/>
</dbReference>
<dbReference type="GO" id="GO:0008716">
    <property type="term" value="F:D-alanine-D-alanine ligase activity"/>
    <property type="evidence" value="ECO:0007669"/>
    <property type="project" value="UniProtKB-UniRule"/>
</dbReference>
<keyword evidence="7 14" id="KW-0460">Magnesium</keyword>
<dbReference type="EMBL" id="JAEEGA010000002">
    <property type="protein sequence ID" value="MBP1040158.1"/>
    <property type="molecule type" value="Genomic_DNA"/>
</dbReference>
<dbReference type="Gene3D" id="3.40.50.20">
    <property type="match status" value="1"/>
</dbReference>
<dbReference type="InterPro" id="IPR011127">
    <property type="entry name" value="Dala_Dala_lig_N"/>
</dbReference>
<accession>A0A940P9W7</accession>
<keyword evidence="4 14" id="KW-0479">Metal-binding</keyword>
<dbReference type="InterPro" id="IPR011095">
    <property type="entry name" value="Dala_Dala_lig_C"/>
</dbReference>
<comment type="cofactor">
    <cofactor evidence="1">
        <name>Mn(2+)</name>
        <dbReference type="ChEBI" id="CHEBI:29035"/>
    </cofactor>
</comment>
<dbReference type="PROSITE" id="PS00844">
    <property type="entry name" value="DALA_DALA_LIGASE_2"/>
    <property type="match status" value="1"/>
</dbReference>
<dbReference type="Gene3D" id="3.30.1490.20">
    <property type="entry name" value="ATP-grasp fold, A domain"/>
    <property type="match status" value="1"/>
</dbReference>
<feature type="binding site" evidence="14">
    <location>
        <position position="292"/>
    </location>
    <ligand>
        <name>Mg(2+)</name>
        <dbReference type="ChEBI" id="CHEBI:18420"/>
        <label>1</label>
    </ligand>
</feature>
<dbReference type="SUPFAM" id="SSF52440">
    <property type="entry name" value="PreATP-grasp domain"/>
    <property type="match status" value="1"/>
</dbReference>
<feature type="binding site" evidence="14">
    <location>
        <position position="307"/>
    </location>
    <ligand>
        <name>Mg(2+)</name>
        <dbReference type="ChEBI" id="CHEBI:18420"/>
        <label>2</label>
    </ligand>
</feature>
<evidence type="ECO:0000256" key="15">
    <source>
        <dbReference type="PROSITE-ProRule" id="PRU00409"/>
    </source>
</evidence>
<evidence type="ECO:0000313" key="17">
    <source>
        <dbReference type="EMBL" id="MBP1040158.1"/>
    </source>
</evidence>
<gene>
    <name evidence="17" type="primary">vanC</name>
    <name evidence="12" type="synonym">ddl</name>
    <name evidence="17" type="ORF">I6N95_03945</name>
</gene>
<evidence type="ECO:0000256" key="13">
    <source>
        <dbReference type="PIRSR" id="PIRSR039102-1"/>
    </source>
</evidence>
<dbReference type="AlphaFoldDB" id="A0A940P9W7"/>
<dbReference type="InterPro" id="IPR016185">
    <property type="entry name" value="PreATP-grasp_dom_sf"/>
</dbReference>
<reference evidence="17" key="1">
    <citation type="submission" date="2020-12" db="EMBL/GenBank/DDBJ databases">
        <title>Vagococcus allomyrinae sp. nov. and Enterococcus lavae sp. nov., isolated from the larvae of Allomyrina dichotoma.</title>
        <authorList>
            <person name="Lee S.D."/>
        </authorList>
    </citation>
    <scope>NUCLEOTIDE SEQUENCE</scope>
    <source>
        <strain evidence="17">BWB3-3</strain>
    </source>
</reference>
<dbReference type="RefSeq" id="WP_209525051.1">
    <property type="nucleotide sequence ID" value="NZ_JAEEGA010000002.1"/>
</dbReference>
<name>A0A940P9W7_9ENTE</name>
<dbReference type="PROSITE" id="PS00843">
    <property type="entry name" value="DALA_DALA_LIGASE_1"/>
    <property type="match status" value="1"/>
</dbReference>
<keyword evidence="18" id="KW-1185">Reference proteome</keyword>
<evidence type="ECO:0000256" key="12">
    <source>
        <dbReference type="HAMAP-Rule" id="MF_00047"/>
    </source>
</evidence>
<comment type="subcellular location">
    <subcellularLocation>
        <location evidence="12">Cytoplasm</location>
    </subcellularLocation>
</comment>
<dbReference type="InterPro" id="IPR058167">
    <property type="entry name" value="VanC1/2"/>
</dbReference>
<proteinExistence type="inferred from homology"/>
<evidence type="ECO:0000256" key="2">
    <source>
        <dbReference type="ARBA" id="ARBA00010871"/>
    </source>
</evidence>
<dbReference type="SUPFAM" id="SSF56059">
    <property type="entry name" value="Glutathione synthetase ATP-binding domain-like"/>
    <property type="match status" value="1"/>
</dbReference>
<dbReference type="InterPro" id="IPR013815">
    <property type="entry name" value="ATP_grasp_subdomain_1"/>
</dbReference>
<evidence type="ECO:0000256" key="8">
    <source>
        <dbReference type="ARBA" id="ARBA00022960"/>
    </source>
</evidence>
<dbReference type="GO" id="GO:0008360">
    <property type="term" value="P:regulation of cell shape"/>
    <property type="evidence" value="ECO:0007669"/>
    <property type="project" value="UniProtKB-KW"/>
</dbReference>
<dbReference type="InterPro" id="IPR000291">
    <property type="entry name" value="D-Ala_lig_Van_CS"/>
</dbReference>
<comment type="similarity">
    <text evidence="2 12">Belongs to the D-alanine--D-alanine ligase family.</text>
</comment>
<keyword evidence="8 12" id="KW-0133">Cell shape</keyword>
<evidence type="ECO:0000256" key="11">
    <source>
        <dbReference type="ARBA" id="ARBA00023316"/>
    </source>
</evidence>
<keyword evidence="9 12" id="KW-0573">Peptidoglycan synthesis</keyword>
<dbReference type="EC" id="6.3.2.4" evidence="12"/>
<evidence type="ECO:0000256" key="10">
    <source>
        <dbReference type="ARBA" id="ARBA00023211"/>
    </source>
</evidence>
<evidence type="ECO:0000256" key="7">
    <source>
        <dbReference type="ARBA" id="ARBA00022842"/>
    </source>
</evidence>
<evidence type="ECO:0000256" key="5">
    <source>
        <dbReference type="ARBA" id="ARBA00022741"/>
    </source>
</evidence>
<evidence type="ECO:0000256" key="9">
    <source>
        <dbReference type="ARBA" id="ARBA00022984"/>
    </source>
</evidence>